<feature type="non-terminal residue" evidence="2">
    <location>
        <position position="1"/>
    </location>
</feature>
<gene>
    <name evidence="2" type="ORF">PGT21_000004</name>
</gene>
<proteinExistence type="predicted"/>
<dbReference type="EMBL" id="VSWC01000044">
    <property type="protein sequence ID" value="KAA1102479.1"/>
    <property type="molecule type" value="Genomic_DNA"/>
</dbReference>
<comment type="caution">
    <text evidence="2">The sequence shown here is derived from an EMBL/GenBank/DDBJ whole genome shotgun (WGS) entry which is preliminary data.</text>
</comment>
<name>A0A5B0PR66_PUCGR</name>
<dbReference type="Proteomes" id="UP000324748">
    <property type="component" value="Unassembled WGS sequence"/>
</dbReference>
<accession>A0A5B0PR66</accession>
<evidence type="ECO:0000313" key="2">
    <source>
        <dbReference type="EMBL" id="KAA1102479.1"/>
    </source>
</evidence>
<organism evidence="2 3">
    <name type="scientific">Puccinia graminis f. sp. tritici</name>
    <dbReference type="NCBI Taxonomy" id="56615"/>
    <lineage>
        <taxon>Eukaryota</taxon>
        <taxon>Fungi</taxon>
        <taxon>Dikarya</taxon>
        <taxon>Basidiomycota</taxon>
        <taxon>Pucciniomycotina</taxon>
        <taxon>Pucciniomycetes</taxon>
        <taxon>Pucciniales</taxon>
        <taxon>Pucciniaceae</taxon>
        <taxon>Puccinia</taxon>
    </lineage>
</organism>
<dbReference type="AlphaFoldDB" id="A0A5B0PR66"/>
<feature type="region of interest" description="Disordered" evidence="1">
    <location>
        <begin position="41"/>
        <end position="74"/>
    </location>
</feature>
<protein>
    <submittedName>
        <fullName evidence="2">Uncharacterized protein</fullName>
    </submittedName>
</protein>
<keyword evidence="3" id="KW-1185">Reference proteome</keyword>
<sequence length="74" mass="8608">SQVSWKRECSNRPSSLKWSKGRHRWTTVELVKRRQHPMAAWLPNPSRHHSLHNGRLPTSTLRRGVQPGCMKQAS</sequence>
<reference evidence="2 3" key="1">
    <citation type="submission" date="2019-05" db="EMBL/GenBank/DDBJ databases">
        <title>Emergence of the Ug99 lineage of the wheat stem rust pathogen through somatic hybridization.</title>
        <authorList>
            <person name="Li F."/>
            <person name="Upadhyaya N.M."/>
            <person name="Sperschneider J."/>
            <person name="Matny O."/>
            <person name="Nguyen-Phuc H."/>
            <person name="Mago R."/>
            <person name="Raley C."/>
            <person name="Miller M.E."/>
            <person name="Silverstein K.A.T."/>
            <person name="Henningsen E."/>
            <person name="Hirsch C.D."/>
            <person name="Visser B."/>
            <person name="Pretorius Z.A."/>
            <person name="Steffenson B.J."/>
            <person name="Schwessinger B."/>
            <person name="Dodds P.N."/>
            <person name="Figueroa M."/>
        </authorList>
    </citation>
    <scope>NUCLEOTIDE SEQUENCE [LARGE SCALE GENOMIC DNA]</scope>
    <source>
        <strain evidence="2">21-0</strain>
    </source>
</reference>
<evidence type="ECO:0000256" key="1">
    <source>
        <dbReference type="SAM" id="MobiDB-lite"/>
    </source>
</evidence>
<evidence type="ECO:0000313" key="3">
    <source>
        <dbReference type="Proteomes" id="UP000324748"/>
    </source>
</evidence>